<evidence type="ECO:0000256" key="1">
    <source>
        <dbReference type="SAM" id="MobiDB-lite"/>
    </source>
</evidence>
<feature type="compositionally biased region" description="Basic and acidic residues" evidence="1">
    <location>
        <begin position="15"/>
        <end position="26"/>
    </location>
</feature>
<comment type="caution">
    <text evidence="2">The sequence shown here is derived from an EMBL/GenBank/DDBJ whole genome shotgun (WGS) entry which is preliminary data.</text>
</comment>
<dbReference type="EMBL" id="BJZO01000038">
    <property type="protein sequence ID" value="GEO81491.1"/>
    <property type="molecule type" value="Genomic_DNA"/>
</dbReference>
<sequence>MQPCPVPSGSISFPQEKRMKPYHTDRGQGLSIFPPGPGTAPGTGGKEGGSAMNTGNSDVLSTAEGIVQAGLAAVQTVFDEPNHQGHQEHNEKEFCHHSSPITQLKGDLNSVFF</sequence>
<feature type="compositionally biased region" description="Gly residues" evidence="1">
    <location>
        <begin position="39"/>
        <end position="48"/>
    </location>
</feature>
<name>A0A512H7S8_9PROT</name>
<protein>
    <submittedName>
        <fullName evidence="2">Uncharacterized protein</fullName>
    </submittedName>
</protein>
<dbReference type="AlphaFoldDB" id="A0A512H7S8"/>
<evidence type="ECO:0000313" key="2">
    <source>
        <dbReference type="EMBL" id="GEO81491.1"/>
    </source>
</evidence>
<dbReference type="Proteomes" id="UP000321567">
    <property type="component" value="Unassembled WGS sequence"/>
</dbReference>
<evidence type="ECO:0000313" key="3">
    <source>
        <dbReference type="Proteomes" id="UP000321567"/>
    </source>
</evidence>
<keyword evidence="3" id="KW-1185">Reference proteome</keyword>
<accession>A0A512H7S8</accession>
<feature type="region of interest" description="Disordered" evidence="1">
    <location>
        <begin position="1"/>
        <end position="57"/>
    </location>
</feature>
<organism evidence="2 3">
    <name type="scientific">Pararhodospirillum oryzae</name>
    <dbReference type="NCBI Taxonomy" id="478448"/>
    <lineage>
        <taxon>Bacteria</taxon>
        <taxon>Pseudomonadati</taxon>
        <taxon>Pseudomonadota</taxon>
        <taxon>Alphaproteobacteria</taxon>
        <taxon>Rhodospirillales</taxon>
        <taxon>Rhodospirillaceae</taxon>
        <taxon>Pararhodospirillum</taxon>
    </lineage>
</organism>
<proteinExistence type="predicted"/>
<gene>
    <name evidence="2" type="ORF">ROR02_16220</name>
</gene>
<reference evidence="2 3" key="1">
    <citation type="submission" date="2019-07" db="EMBL/GenBank/DDBJ databases">
        <title>Whole genome shotgun sequence of Rhodospirillum oryzae NBRC 107573.</title>
        <authorList>
            <person name="Hosoyama A."/>
            <person name="Uohara A."/>
            <person name="Ohji S."/>
            <person name="Ichikawa N."/>
        </authorList>
    </citation>
    <scope>NUCLEOTIDE SEQUENCE [LARGE SCALE GENOMIC DNA]</scope>
    <source>
        <strain evidence="2 3">NBRC 107573</strain>
    </source>
</reference>